<feature type="region of interest" description="Disordered" evidence="1">
    <location>
        <begin position="38"/>
        <end position="61"/>
    </location>
</feature>
<dbReference type="EMBL" id="MU842967">
    <property type="protein sequence ID" value="KAK2024385.1"/>
    <property type="molecule type" value="Genomic_DNA"/>
</dbReference>
<dbReference type="Proteomes" id="UP001232148">
    <property type="component" value="Unassembled WGS sequence"/>
</dbReference>
<accession>A0AAD9H8U0</accession>
<name>A0AAD9H8U0_9PEZI</name>
<sequence length="220" mass="24896">MRRQSPAATQTWTLHLFKLLQDCYSDLSSAARYLGRKAHHATEHSPRTPPAGPPTPPYLPPALPYQIGPPSSPVALSSLTCLPAAAIPRHRQRTQETKPTDSDKTQQVLRRISPFLSTSSRMSRFHRLCKRACVPPRRLDHVARHPSDCADQRRLSIRNKIEGAISRTARKFSCPLRRNRYRPSKSTAIRRGLCSLCRNSATKQSPRADRLDLVQTRPRI</sequence>
<evidence type="ECO:0000313" key="2">
    <source>
        <dbReference type="EMBL" id="KAK2024385.1"/>
    </source>
</evidence>
<protein>
    <submittedName>
        <fullName evidence="2">Uncharacterized protein</fullName>
    </submittedName>
</protein>
<feature type="compositionally biased region" description="Basic and acidic residues" evidence="1">
    <location>
        <begin position="93"/>
        <end position="104"/>
    </location>
</feature>
<organism evidence="2 3">
    <name type="scientific">Colletotrichum zoysiae</name>
    <dbReference type="NCBI Taxonomy" id="1216348"/>
    <lineage>
        <taxon>Eukaryota</taxon>
        <taxon>Fungi</taxon>
        <taxon>Dikarya</taxon>
        <taxon>Ascomycota</taxon>
        <taxon>Pezizomycotina</taxon>
        <taxon>Sordariomycetes</taxon>
        <taxon>Hypocreomycetidae</taxon>
        <taxon>Glomerellales</taxon>
        <taxon>Glomerellaceae</taxon>
        <taxon>Colletotrichum</taxon>
        <taxon>Colletotrichum graminicola species complex</taxon>
    </lineage>
</organism>
<gene>
    <name evidence="2" type="ORF">LX32DRAFT_108622</name>
</gene>
<dbReference type="AlphaFoldDB" id="A0AAD9H8U0"/>
<evidence type="ECO:0000313" key="3">
    <source>
        <dbReference type="Proteomes" id="UP001232148"/>
    </source>
</evidence>
<evidence type="ECO:0000256" key="1">
    <source>
        <dbReference type="SAM" id="MobiDB-lite"/>
    </source>
</evidence>
<feature type="region of interest" description="Disordered" evidence="1">
    <location>
        <begin position="88"/>
        <end position="107"/>
    </location>
</feature>
<proteinExistence type="predicted"/>
<comment type="caution">
    <text evidence="2">The sequence shown here is derived from an EMBL/GenBank/DDBJ whole genome shotgun (WGS) entry which is preliminary data.</text>
</comment>
<keyword evidence="3" id="KW-1185">Reference proteome</keyword>
<reference evidence="2" key="1">
    <citation type="submission" date="2021-06" db="EMBL/GenBank/DDBJ databases">
        <title>Comparative genomics, transcriptomics and evolutionary studies reveal genomic signatures of adaptation to plant cell wall in hemibiotrophic fungi.</title>
        <authorList>
            <consortium name="DOE Joint Genome Institute"/>
            <person name="Baroncelli R."/>
            <person name="Diaz J.F."/>
            <person name="Benocci T."/>
            <person name="Peng M."/>
            <person name="Battaglia E."/>
            <person name="Haridas S."/>
            <person name="Andreopoulos W."/>
            <person name="Labutti K."/>
            <person name="Pangilinan J."/>
            <person name="Floch G.L."/>
            <person name="Makela M.R."/>
            <person name="Henrissat B."/>
            <person name="Grigoriev I.V."/>
            <person name="Crouch J.A."/>
            <person name="De Vries R.P."/>
            <person name="Sukno S.A."/>
            <person name="Thon M.R."/>
        </authorList>
    </citation>
    <scope>NUCLEOTIDE SEQUENCE</scope>
    <source>
        <strain evidence="2">MAFF235873</strain>
    </source>
</reference>
<feature type="compositionally biased region" description="Pro residues" evidence="1">
    <location>
        <begin position="47"/>
        <end position="61"/>
    </location>
</feature>